<sequence length="208" mass="23930">MASKASNSATNNSNNALRLVVVGSGGVGKSALTLQWVQQYFVTDYDPTIEDSYTKNCFLDDAMCKIEVLDTAGQDEFKTMREQYLRTGDGFLLVFSITSRETLDYVVKLHRHIDRLRDRDNFPMILIGNKCDLNDERQISMEEASIVARELNVPYLECSAKFRKNVDQAFHDLAKLVRKFRENDRQLHNDQSDGIHTNKKKKKNCRIQ</sequence>
<organism evidence="1 2">
    <name type="scientific">Panagrolaimus sp. ES5</name>
    <dbReference type="NCBI Taxonomy" id="591445"/>
    <lineage>
        <taxon>Eukaryota</taxon>
        <taxon>Metazoa</taxon>
        <taxon>Ecdysozoa</taxon>
        <taxon>Nematoda</taxon>
        <taxon>Chromadorea</taxon>
        <taxon>Rhabditida</taxon>
        <taxon>Tylenchina</taxon>
        <taxon>Panagrolaimomorpha</taxon>
        <taxon>Panagrolaimoidea</taxon>
        <taxon>Panagrolaimidae</taxon>
        <taxon>Panagrolaimus</taxon>
    </lineage>
</organism>
<reference evidence="2" key="1">
    <citation type="submission" date="2022-11" db="UniProtKB">
        <authorList>
            <consortium name="WormBaseParasite"/>
        </authorList>
    </citation>
    <scope>IDENTIFICATION</scope>
</reference>
<evidence type="ECO:0000313" key="2">
    <source>
        <dbReference type="WBParaSite" id="ES5_v2.g22875.t1"/>
    </source>
</evidence>
<name>A0AC34FZL3_9BILA</name>
<accession>A0AC34FZL3</accession>
<proteinExistence type="predicted"/>
<dbReference type="Proteomes" id="UP000887579">
    <property type="component" value="Unplaced"/>
</dbReference>
<dbReference type="WBParaSite" id="ES5_v2.g22875.t1">
    <property type="protein sequence ID" value="ES5_v2.g22875.t1"/>
    <property type="gene ID" value="ES5_v2.g22875"/>
</dbReference>
<evidence type="ECO:0000313" key="1">
    <source>
        <dbReference type="Proteomes" id="UP000887579"/>
    </source>
</evidence>
<protein>
    <submittedName>
        <fullName evidence="2">Uncharacterized protein</fullName>
    </submittedName>
</protein>